<evidence type="ECO:0000313" key="2">
    <source>
        <dbReference type="EMBL" id="MFB9443313.1"/>
    </source>
</evidence>
<dbReference type="CDD" id="cd03441">
    <property type="entry name" value="R_hydratase_like"/>
    <property type="match status" value="1"/>
</dbReference>
<dbReference type="Gene3D" id="3.10.129.10">
    <property type="entry name" value="Hotdog Thioesterase"/>
    <property type="match status" value="1"/>
</dbReference>
<organism evidence="2 3">
    <name type="scientific">Dactylosporangium vinaceum</name>
    <dbReference type="NCBI Taxonomy" id="53362"/>
    <lineage>
        <taxon>Bacteria</taxon>
        <taxon>Bacillati</taxon>
        <taxon>Actinomycetota</taxon>
        <taxon>Actinomycetes</taxon>
        <taxon>Micromonosporales</taxon>
        <taxon>Micromonosporaceae</taxon>
        <taxon>Dactylosporangium</taxon>
    </lineage>
</organism>
<sequence length="140" mass="15134">MRLNHAFAGREYPPTPPRRIEEHEIRSFAAVLGTPTTGGAAPLAPATFAIVLSLPADDQVVRDPQLGLDYRRVLHREQSFVHHCPIRAGDVLTVRVRVADVRSAGRREILVTQAEIETVSGAPVCTVTTTLIVQPAGTPA</sequence>
<keyword evidence="3" id="KW-1185">Reference proteome</keyword>
<dbReference type="PIRSF" id="PIRSF018072">
    <property type="entry name" value="UCP018072"/>
    <property type="match status" value="1"/>
</dbReference>
<feature type="domain" description="FAS1-like dehydratase" evidence="1">
    <location>
        <begin position="40"/>
        <end position="126"/>
    </location>
</feature>
<dbReference type="RefSeq" id="WP_223103578.1">
    <property type="nucleotide sequence ID" value="NZ_CP061913.1"/>
</dbReference>
<evidence type="ECO:0000259" key="1">
    <source>
        <dbReference type="Pfam" id="PF13452"/>
    </source>
</evidence>
<comment type="caution">
    <text evidence="2">The sequence shown here is derived from an EMBL/GenBank/DDBJ whole genome shotgun (WGS) entry which is preliminary data.</text>
</comment>
<dbReference type="Proteomes" id="UP001589608">
    <property type="component" value="Unassembled WGS sequence"/>
</dbReference>
<dbReference type="Pfam" id="PF13452">
    <property type="entry name" value="FAS1_DH_region"/>
    <property type="match status" value="1"/>
</dbReference>
<protein>
    <submittedName>
        <fullName evidence="2">MaoC family dehydratase N-terminal domain-containing protein</fullName>
    </submittedName>
</protein>
<proteinExistence type="predicted"/>
<gene>
    <name evidence="2" type="ORF">ACFFTR_09475</name>
</gene>
<accession>A0ABV5M3I1</accession>
<dbReference type="InterPro" id="IPR016709">
    <property type="entry name" value="HadA-like"/>
</dbReference>
<dbReference type="InterPro" id="IPR029069">
    <property type="entry name" value="HotDog_dom_sf"/>
</dbReference>
<evidence type="ECO:0000313" key="3">
    <source>
        <dbReference type="Proteomes" id="UP001589608"/>
    </source>
</evidence>
<dbReference type="SUPFAM" id="SSF54637">
    <property type="entry name" value="Thioesterase/thiol ester dehydrase-isomerase"/>
    <property type="match status" value="1"/>
</dbReference>
<dbReference type="InterPro" id="IPR039569">
    <property type="entry name" value="FAS1-like_DH_region"/>
</dbReference>
<name>A0ABV5M3I1_9ACTN</name>
<dbReference type="EMBL" id="JBHMCA010000020">
    <property type="protein sequence ID" value="MFB9443313.1"/>
    <property type="molecule type" value="Genomic_DNA"/>
</dbReference>
<reference evidence="2 3" key="1">
    <citation type="submission" date="2024-09" db="EMBL/GenBank/DDBJ databases">
        <authorList>
            <person name="Sun Q."/>
            <person name="Mori K."/>
        </authorList>
    </citation>
    <scope>NUCLEOTIDE SEQUENCE [LARGE SCALE GENOMIC DNA]</scope>
    <source>
        <strain evidence="2 3">JCM 3307</strain>
    </source>
</reference>